<keyword evidence="3" id="KW-1185">Reference proteome</keyword>
<name>B0VJI4_CLOAI</name>
<keyword evidence="1" id="KW-0472">Membrane</keyword>
<accession>B0VJI4</accession>
<keyword evidence="1" id="KW-1133">Transmembrane helix</keyword>
<dbReference type="HOGENOM" id="CLU_3041832_0_0_0"/>
<evidence type="ECO:0000313" key="3">
    <source>
        <dbReference type="Proteomes" id="UP000002019"/>
    </source>
</evidence>
<feature type="transmembrane region" description="Helical" evidence="1">
    <location>
        <begin position="31"/>
        <end position="49"/>
    </location>
</feature>
<reference evidence="2 3" key="1">
    <citation type="journal article" date="2008" name="J. Bacteriol.">
        <title>'Candidatus Cloacamonas acidaminovorans': genome sequence reconstruction provides a first glimpse of a new bacterial division.</title>
        <authorList>
            <person name="Pelletier E."/>
            <person name="Kreimeyer A."/>
            <person name="Bocs S."/>
            <person name="Rouy Z."/>
            <person name="Gyapay G."/>
            <person name="Chouari R."/>
            <person name="Riviere D."/>
            <person name="Ganesan A."/>
            <person name="Daegelen P."/>
            <person name="Sghir A."/>
            <person name="Cohen G.N."/>
            <person name="Medigue C."/>
            <person name="Weissenbach J."/>
            <person name="Le Paslier D."/>
        </authorList>
    </citation>
    <scope>NUCLEOTIDE SEQUENCE [LARGE SCALE GENOMIC DNA]</scope>
    <source>
        <strain evidence="3">Evry</strain>
    </source>
</reference>
<proteinExistence type="predicted"/>
<dbReference type="EMBL" id="CU466930">
    <property type="protein sequence ID" value="CAO81644.1"/>
    <property type="molecule type" value="Genomic_DNA"/>
</dbReference>
<dbReference type="KEGG" id="caci:CLOAM1812"/>
<gene>
    <name evidence="2" type="ordered locus">CLOAM1812</name>
</gene>
<keyword evidence="1" id="KW-0812">Transmembrane</keyword>
<dbReference type="Proteomes" id="UP000002019">
    <property type="component" value="Chromosome"/>
</dbReference>
<evidence type="ECO:0000256" key="1">
    <source>
        <dbReference type="SAM" id="Phobius"/>
    </source>
</evidence>
<evidence type="ECO:0000313" key="2">
    <source>
        <dbReference type="EMBL" id="CAO81644.1"/>
    </source>
</evidence>
<dbReference type="AlphaFoldDB" id="B0VJI4"/>
<organism evidence="2 3">
    <name type="scientific">Cloacimonas acidaminovorans (strain Evry)</name>
    <dbReference type="NCBI Taxonomy" id="459349"/>
    <lineage>
        <taxon>Bacteria</taxon>
        <taxon>Pseudomonadati</taxon>
        <taxon>Candidatus Cloacimonadota</taxon>
        <taxon>Candidatus Cloacimonadia</taxon>
        <taxon>Candidatus Cloacimonadales</taxon>
        <taxon>Candidatus Cloacimonadaceae</taxon>
        <taxon>Candidatus Cloacimonas</taxon>
    </lineage>
</organism>
<protein>
    <submittedName>
        <fullName evidence="2">Uncharacterized protein</fullName>
    </submittedName>
</protein>
<dbReference type="STRING" id="459349.CLOAM1812"/>
<sequence length="54" mass="6320">MIDKISERKISEFARRNAITASELCQIRNEAALSFTSYVTLFAWLFLYIETKMV</sequence>